<organism evidence="4 5">
    <name type="scientific">Stieleria neptunia</name>
    <dbReference type="NCBI Taxonomy" id="2527979"/>
    <lineage>
        <taxon>Bacteria</taxon>
        <taxon>Pseudomonadati</taxon>
        <taxon>Planctomycetota</taxon>
        <taxon>Planctomycetia</taxon>
        <taxon>Pirellulales</taxon>
        <taxon>Pirellulaceae</taxon>
        <taxon>Stieleria</taxon>
    </lineage>
</organism>
<reference evidence="4 5" key="1">
    <citation type="submission" date="2019-03" db="EMBL/GenBank/DDBJ databases">
        <title>Deep-cultivation of Planctomycetes and their phenomic and genomic characterization uncovers novel biology.</title>
        <authorList>
            <person name="Wiegand S."/>
            <person name="Jogler M."/>
            <person name="Boedeker C."/>
            <person name="Pinto D."/>
            <person name="Vollmers J."/>
            <person name="Rivas-Marin E."/>
            <person name="Kohn T."/>
            <person name="Peeters S.H."/>
            <person name="Heuer A."/>
            <person name="Rast P."/>
            <person name="Oberbeckmann S."/>
            <person name="Bunk B."/>
            <person name="Jeske O."/>
            <person name="Meyerdierks A."/>
            <person name="Storesund J.E."/>
            <person name="Kallscheuer N."/>
            <person name="Luecker S."/>
            <person name="Lage O.M."/>
            <person name="Pohl T."/>
            <person name="Merkel B.J."/>
            <person name="Hornburger P."/>
            <person name="Mueller R.-W."/>
            <person name="Bruemmer F."/>
            <person name="Labrenz M."/>
            <person name="Spormann A.M."/>
            <person name="Op den Camp H."/>
            <person name="Overmann J."/>
            <person name="Amann R."/>
            <person name="Jetten M.S.M."/>
            <person name="Mascher T."/>
            <person name="Medema M.H."/>
            <person name="Devos D.P."/>
            <person name="Kaster A.-K."/>
            <person name="Ovreas L."/>
            <person name="Rohde M."/>
            <person name="Galperin M.Y."/>
            <person name="Jogler C."/>
        </authorList>
    </citation>
    <scope>NUCLEOTIDE SEQUENCE [LARGE SCALE GENOMIC DNA]</scope>
    <source>
        <strain evidence="4 5">Enr13</strain>
    </source>
</reference>
<protein>
    <submittedName>
        <fullName evidence="4">Zinc metallopeptidase RseP</fullName>
    </submittedName>
</protein>
<dbReference type="Pfam" id="PF17820">
    <property type="entry name" value="PDZ_6"/>
    <property type="match status" value="1"/>
</dbReference>
<dbReference type="Gene3D" id="2.30.42.10">
    <property type="match status" value="1"/>
</dbReference>
<dbReference type="OrthoDB" id="267959at2"/>
<dbReference type="AlphaFoldDB" id="A0A518HLL8"/>
<dbReference type="InterPro" id="IPR036034">
    <property type="entry name" value="PDZ_sf"/>
</dbReference>
<keyword evidence="2" id="KW-0812">Transmembrane</keyword>
<dbReference type="KEGG" id="snep:Enr13x_15790"/>
<evidence type="ECO:0000313" key="4">
    <source>
        <dbReference type="EMBL" id="QDV41736.1"/>
    </source>
</evidence>
<dbReference type="SUPFAM" id="SSF50156">
    <property type="entry name" value="PDZ domain-like"/>
    <property type="match status" value="1"/>
</dbReference>
<dbReference type="SMART" id="SM00228">
    <property type="entry name" value="PDZ"/>
    <property type="match status" value="1"/>
</dbReference>
<evidence type="ECO:0000256" key="1">
    <source>
        <dbReference type="SAM" id="MobiDB-lite"/>
    </source>
</evidence>
<accession>A0A518HLL8</accession>
<gene>
    <name evidence="4" type="ORF">Enr13x_15790</name>
</gene>
<evidence type="ECO:0000256" key="2">
    <source>
        <dbReference type="SAM" id="Phobius"/>
    </source>
</evidence>
<feature type="compositionally biased region" description="Polar residues" evidence="1">
    <location>
        <begin position="78"/>
        <end position="87"/>
    </location>
</feature>
<dbReference type="InterPro" id="IPR001478">
    <property type="entry name" value="PDZ"/>
</dbReference>
<dbReference type="EMBL" id="CP037423">
    <property type="protein sequence ID" value="QDV41736.1"/>
    <property type="molecule type" value="Genomic_DNA"/>
</dbReference>
<keyword evidence="2" id="KW-0472">Membrane</keyword>
<keyword evidence="5" id="KW-1185">Reference proteome</keyword>
<dbReference type="PROSITE" id="PS50106">
    <property type="entry name" value="PDZ"/>
    <property type="match status" value="1"/>
</dbReference>
<dbReference type="InterPro" id="IPR041489">
    <property type="entry name" value="PDZ_6"/>
</dbReference>
<name>A0A518HLL8_9BACT</name>
<sequence>MNEDQLENPVLGYVVIAVALVVGMLSATVFGQGAGHQGMEKLSAVHPKTSAVASTVKTHRGDPLAANPSSAAKFHTPANRQSTSPVRGSNGRDDASRHWILGVRSTPTAAGCVVSDVLPGSAAQRCGLVAGDRILTVGGQQVGWLGDRLIRLDQAVDSAPSRQTRLLVQRRGSGVIQPVRVTLQTLFECLGH</sequence>
<evidence type="ECO:0000313" key="5">
    <source>
        <dbReference type="Proteomes" id="UP000319004"/>
    </source>
</evidence>
<feature type="transmembrane region" description="Helical" evidence="2">
    <location>
        <begin position="12"/>
        <end position="31"/>
    </location>
</feature>
<proteinExistence type="predicted"/>
<feature type="domain" description="PDZ" evidence="3">
    <location>
        <begin position="82"/>
        <end position="142"/>
    </location>
</feature>
<feature type="region of interest" description="Disordered" evidence="1">
    <location>
        <begin position="60"/>
        <end position="94"/>
    </location>
</feature>
<evidence type="ECO:0000259" key="3">
    <source>
        <dbReference type="PROSITE" id="PS50106"/>
    </source>
</evidence>
<keyword evidence="2" id="KW-1133">Transmembrane helix</keyword>
<dbReference type="RefSeq" id="WP_145385412.1">
    <property type="nucleotide sequence ID" value="NZ_CP037423.1"/>
</dbReference>
<dbReference type="Proteomes" id="UP000319004">
    <property type="component" value="Chromosome"/>
</dbReference>